<evidence type="ECO:0000256" key="8">
    <source>
        <dbReference type="ARBA" id="ARBA00023136"/>
    </source>
</evidence>
<evidence type="ECO:0000256" key="10">
    <source>
        <dbReference type="ARBA" id="ARBA00023186"/>
    </source>
</evidence>
<dbReference type="GeneID" id="106166401"/>
<dbReference type="KEGG" id="lak:106166401"/>
<evidence type="ECO:0000256" key="3">
    <source>
        <dbReference type="ARBA" id="ARBA00004585"/>
    </source>
</evidence>
<keyword evidence="10" id="KW-0143">Chaperone</keyword>
<dbReference type="GO" id="GO:0031410">
    <property type="term" value="C:cytoplasmic vesicle"/>
    <property type="evidence" value="ECO:0007669"/>
    <property type="project" value="UniProtKB-SubCell"/>
</dbReference>
<sequence length="170" mass="19231">MASSALTMLSMTIGFFFILMGTMKLTPAVNEEVHRELRKMFIRDAKVFPLSTLTGWKPNAHMYRKVVGGLEVVCGIMLAILPGPVKQISNVVLLLLMLVSVYTTLAKGEKMDRATPSIVFGLLLGCRLFIYYQVRNREEKDAKEIAKLKAELEMEDDEIEELEESEKKTQ</sequence>
<dbReference type="PANTHER" id="PTHR13163:SF0">
    <property type="entry name" value="NOVEL ACETYLCHOLINE RECEPTOR CHAPERONE"/>
    <property type="match status" value="1"/>
</dbReference>
<dbReference type="RefSeq" id="XP_013400409.1">
    <property type="nucleotide sequence ID" value="XM_013544955.2"/>
</dbReference>
<evidence type="ECO:0000256" key="13">
    <source>
        <dbReference type="SAM" id="Coils"/>
    </source>
</evidence>
<dbReference type="GO" id="GO:0051131">
    <property type="term" value="P:chaperone-mediated protein complex assembly"/>
    <property type="evidence" value="ECO:0007669"/>
    <property type="project" value="TreeGrafter"/>
</dbReference>
<evidence type="ECO:0000256" key="1">
    <source>
        <dbReference type="ARBA" id="ARBA00004477"/>
    </source>
</evidence>
<evidence type="ECO:0000313" key="16">
    <source>
        <dbReference type="RefSeq" id="XP_013400408.1"/>
    </source>
</evidence>
<reference evidence="16 17" key="1">
    <citation type="submission" date="2025-04" db="UniProtKB">
        <authorList>
            <consortium name="RefSeq"/>
        </authorList>
    </citation>
    <scope>IDENTIFICATION</scope>
    <source>
        <tissue evidence="16 17">Gonads</tissue>
    </source>
</reference>
<organism evidence="15 16">
    <name type="scientific">Lingula anatina</name>
    <name type="common">Brachiopod</name>
    <name type="synonym">Lingula unguis</name>
    <dbReference type="NCBI Taxonomy" id="7574"/>
    <lineage>
        <taxon>Eukaryota</taxon>
        <taxon>Metazoa</taxon>
        <taxon>Spiralia</taxon>
        <taxon>Lophotrochozoa</taxon>
        <taxon>Brachiopoda</taxon>
        <taxon>Linguliformea</taxon>
        <taxon>Lingulata</taxon>
        <taxon>Lingulida</taxon>
        <taxon>Linguloidea</taxon>
        <taxon>Lingulidae</taxon>
        <taxon>Lingula</taxon>
    </lineage>
</organism>
<keyword evidence="15" id="KW-1185">Reference proteome</keyword>
<keyword evidence="13" id="KW-0175">Coiled coil</keyword>
<dbReference type="OrthoDB" id="432685at2759"/>
<proteinExistence type="inferred from homology"/>
<dbReference type="PANTHER" id="PTHR13163">
    <property type="entry name" value="SPINAL CORD EXPRESSION PROTEIN 4"/>
    <property type="match status" value="1"/>
</dbReference>
<evidence type="ECO:0000256" key="2">
    <source>
        <dbReference type="ARBA" id="ARBA00004541"/>
    </source>
</evidence>
<keyword evidence="5 14" id="KW-0812">Transmembrane</keyword>
<dbReference type="InterPro" id="IPR040399">
    <property type="entry name" value="TMEM35A/B"/>
</dbReference>
<gene>
    <name evidence="16 17" type="primary">LOC106166401</name>
</gene>
<dbReference type="GO" id="GO:0005789">
    <property type="term" value="C:endoplasmic reticulum membrane"/>
    <property type="evidence" value="ECO:0007669"/>
    <property type="project" value="UniProtKB-SubCell"/>
</dbReference>
<evidence type="ECO:0000256" key="4">
    <source>
        <dbReference type="ARBA" id="ARBA00006679"/>
    </source>
</evidence>
<keyword evidence="7 14" id="KW-1133">Transmembrane helix</keyword>
<feature type="transmembrane region" description="Helical" evidence="14">
    <location>
        <begin position="6"/>
        <end position="29"/>
    </location>
</feature>
<evidence type="ECO:0000256" key="6">
    <source>
        <dbReference type="ARBA" id="ARBA00022824"/>
    </source>
</evidence>
<dbReference type="OMA" id="INKEMHR"/>
<keyword evidence="6" id="KW-0256">Endoplasmic reticulum</keyword>
<evidence type="ECO:0000256" key="5">
    <source>
        <dbReference type="ARBA" id="ARBA00022692"/>
    </source>
</evidence>
<protein>
    <recommendedName>
        <fullName evidence="12">Novel acetylcholine receptor chaperone</fullName>
    </recommendedName>
</protein>
<evidence type="ECO:0000256" key="14">
    <source>
        <dbReference type="SAM" id="Phobius"/>
    </source>
</evidence>
<evidence type="ECO:0000313" key="15">
    <source>
        <dbReference type="Proteomes" id="UP000085678"/>
    </source>
</evidence>
<dbReference type="GO" id="GO:2000010">
    <property type="term" value="P:positive regulation of protein localization to cell surface"/>
    <property type="evidence" value="ECO:0007669"/>
    <property type="project" value="TreeGrafter"/>
</dbReference>
<name>A0A1S3IQR4_LINAN</name>
<keyword evidence="11" id="KW-0968">Cytoplasmic vesicle</keyword>
<dbReference type="STRING" id="7574.A0A1S3IQR4"/>
<comment type="similarity">
    <text evidence="4">Belongs to the DoxX family.</text>
</comment>
<feature type="transmembrane region" description="Helical" evidence="14">
    <location>
        <begin position="117"/>
        <end position="134"/>
    </location>
</feature>
<dbReference type="Proteomes" id="UP000085678">
    <property type="component" value="Unplaced"/>
</dbReference>
<keyword evidence="8 14" id="KW-0472">Membrane</keyword>
<evidence type="ECO:0000256" key="11">
    <source>
        <dbReference type="ARBA" id="ARBA00023329"/>
    </source>
</evidence>
<evidence type="ECO:0000256" key="12">
    <source>
        <dbReference type="ARBA" id="ARBA00024424"/>
    </source>
</evidence>
<feature type="transmembrane region" description="Helical" evidence="14">
    <location>
        <begin position="62"/>
        <end position="81"/>
    </location>
</feature>
<evidence type="ECO:0000256" key="7">
    <source>
        <dbReference type="ARBA" id="ARBA00022989"/>
    </source>
</evidence>
<dbReference type="GO" id="GO:0005778">
    <property type="term" value="C:peroxisomal membrane"/>
    <property type="evidence" value="ECO:0007669"/>
    <property type="project" value="UniProtKB-SubCell"/>
</dbReference>
<comment type="subcellular location">
    <subcellularLocation>
        <location evidence="2">Cytoplasmic vesicle</location>
    </subcellularLocation>
    <subcellularLocation>
        <location evidence="1">Endoplasmic reticulum membrane</location>
        <topology evidence="1">Multi-pass membrane protein</topology>
    </subcellularLocation>
    <subcellularLocation>
        <location evidence="3">Peroxisome membrane</location>
        <topology evidence="3">Multi-pass membrane protein</topology>
    </subcellularLocation>
</comment>
<accession>A0A1S3IQR4</accession>
<feature type="coiled-coil region" evidence="13">
    <location>
        <begin position="135"/>
        <end position="168"/>
    </location>
</feature>
<keyword evidence="9" id="KW-0576">Peroxisome</keyword>
<evidence type="ECO:0000313" key="17">
    <source>
        <dbReference type="RefSeq" id="XP_013400409.1"/>
    </source>
</evidence>
<evidence type="ECO:0000256" key="9">
    <source>
        <dbReference type="ARBA" id="ARBA00023140"/>
    </source>
</evidence>
<dbReference type="AlphaFoldDB" id="A0A1S3IQR4"/>
<dbReference type="RefSeq" id="XP_013400408.1">
    <property type="nucleotide sequence ID" value="XM_013544954.1"/>
</dbReference>